<name>A0AAW1ME90_POPJA</name>
<keyword evidence="3" id="KW-0560">Oxidoreductase</keyword>
<comment type="similarity">
    <text evidence="4">Belongs to the short-chain dehydrogenases/reductases (SDR) family. 17-beta-HSD 3 subfamily.</text>
</comment>
<accession>A0AAW1ME90</accession>
<dbReference type="InterPro" id="IPR038538">
    <property type="entry name" value="MTERF_sf"/>
</dbReference>
<dbReference type="PRINTS" id="PR00081">
    <property type="entry name" value="GDHRDH"/>
</dbReference>
<evidence type="ECO:0000256" key="2">
    <source>
        <dbReference type="ARBA" id="ARBA00022955"/>
    </source>
</evidence>
<dbReference type="AlphaFoldDB" id="A0AAW1ME90"/>
<dbReference type="GO" id="GO:0005783">
    <property type="term" value="C:endoplasmic reticulum"/>
    <property type="evidence" value="ECO:0007669"/>
    <property type="project" value="TreeGrafter"/>
</dbReference>
<dbReference type="SUPFAM" id="SSF51735">
    <property type="entry name" value="NAD(P)-binding Rossmann-fold domains"/>
    <property type="match status" value="1"/>
</dbReference>
<keyword evidence="2" id="KW-0444">Lipid biosynthesis</keyword>
<dbReference type="PANTHER" id="PTHR43086:SF2">
    <property type="entry name" value="HYDROXYSTEROID DEHYDROGENASE-LIKE PROTEIN 1"/>
    <property type="match status" value="1"/>
</dbReference>
<dbReference type="Pfam" id="PF00106">
    <property type="entry name" value="adh_short"/>
    <property type="match status" value="1"/>
</dbReference>
<organism evidence="5 6">
    <name type="scientific">Popillia japonica</name>
    <name type="common">Japanese beetle</name>
    <dbReference type="NCBI Taxonomy" id="7064"/>
    <lineage>
        <taxon>Eukaryota</taxon>
        <taxon>Metazoa</taxon>
        <taxon>Ecdysozoa</taxon>
        <taxon>Arthropoda</taxon>
        <taxon>Hexapoda</taxon>
        <taxon>Insecta</taxon>
        <taxon>Pterygota</taxon>
        <taxon>Neoptera</taxon>
        <taxon>Endopterygota</taxon>
        <taxon>Coleoptera</taxon>
        <taxon>Polyphaga</taxon>
        <taxon>Scarabaeiformia</taxon>
        <taxon>Scarabaeidae</taxon>
        <taxon>Rutelinae</taxon>
        <taxon>Popillia</taxon>
    </lineage>
</organism>
<dbReference type="GO" id="GO:0030497">
    <property type="term" value="P:fatty acid elongation"/>
    <property type="evidence" value="ECO:0007669"/>
    <property type="project" value="TreeGrafter"/>
</dbReference>
<evidence type="ECO:0000256" key="1">
    <source>
        <dbReference type="ARBA" id="ARBA00022857"/>
    </source>
</evidence>
<proteinExistence type="inferred from homology"/>
<evidence type="ECO:0000256" key="4">
    <source>
        <dbReference type="ARBA" id="ARBA00038261"/>
    </source>
</evidence>
<dbReference type="InterPro" id="IPR002347">
    <property type="entry name" value="SDR_fam"/>
</dbReference>
<keyword evidence="2" id="KW-0752">Steroid biosynthesis</keyword>
<keyword evidence="6" id="KW-1185">Reference proteome</keyword>
<dbReference type="InterPro" id="IPR036291">
    <property type="entry name" value="NAD(P)-bd_dom_sf"/>
</dbReference>
<dbReference type="PANTHER" id="PTHR43086">
    <property type="entry name" value="VERY-LONG-CHAIN 3-OXOOACYL-COA REDUCTASE"/>
    <property type="match status" value="1"/>
</dbReference>
<dbReference type="Gene3D" id="1.25.70.10">
    <property type="entry name" value="Transcription termination factor 3, mitochondrial"/>
    <property type="match status" value="1"/>
</dbReference>
<dbReference type="GO" id="GO:0006694">
    <property type="term" value="P:steroid biosynthetic process"/>
    <property type="evidence" value="ECO:0007669"/>
    <property type="project" value="UniProtKB-KW"/>
</dbReference>
<protein>
    <submittedName>
        <fullName evidence="5">Short chain dehydrogenase</fullName>
    </submittedName>
</protein>
<reference evidence="5 6" key="1">
    <citation type="journal article" date="2024" name="BMC Genomics">
        <title>De novo assembly and annotation of Popillia japonica's genome with initial clues to its potential as an invasive pest.</title>
        <authorList>
            <person name="Cucini C."/>
            <person name="Boschi S."/>
            <person name="Funari R."/>
            <person name="Cardaioli E."/>
            <person name="Iannotti N."/>
            <person name="Marturano G."/>
            <person name="Paoli F."/>
            <person name="Bruttini M."/>
            <person name="Carapelli A."/>
            <person name="Frati F."/>
            <person name="Nardi F."/>
        </authorList>
    </citation>
    <scope>NUCLEOTIDE SEQUENCE [LARGE SCALE GENOMIC DNA]</scope>
    <source>
        <strain evidence="5">DMR45628</strain>
    </source>
</reference>
<dbReference type="EMBL" id="JASPKY010000055">
    <property type="protein sequence ID" value="KAK9744691.1"/>
    <property type="molecule type" value="Genomic_DNA"/>
</dbReference>
<sequence>MHFNKLFTFLKCFKCGHSNSKRFNSNLTETTNVLMKRLDLTKDKSQKLVEKYKLQSTEIDTLKETLSALELLGYSKEDVLEYPLVLKKTKRKLQEEYLVFQEAGFCNLTISAIANFRKLLKKKISTLKVMKFIPPHINVPENLIMHLQPKPVDFSAGDFTEEDVFGQIHALIVKRYLEWRLDVTSDEIETFFRIYSLQLKYKSLQRLCENIEIALDLGFTPKKLLSFGYLLSNDPNNPKEVLQKIPDLAGADMRVMFRRYPKLVTVPIGQFKKIYKILKEEDIPDSTIQKQMNVFTLSPHTIKARFAEIKEIPEMNVLRHSPRILRLIVHHNRAKSRLSFMHQLQLKCASMCLLEHDNEHYFNYHVRNTKDTNVLNDIITLLKHLLNSDAPDIEYNLKKHPYHLQVPLVNIEKTCKHIQRSFSNNAIIRVAPIVLYPSEKIEDALTQIKSMTDLPQTRLTEAKKLNLALYLIEKDHHFTGDGVWEKPQVPKSRMLSDTFLSYVCITIVLFQLSRFVLVGLYNHFFATRLGIKFVDFKYLGKWAVVTGCTDGIGKAFAEKLAEEGMSVYLISRSQDKLDDLAKSINSKYKVDTKTLAIDFTQGDEIYNLMEKNIAELEVGVLVNNVGLSYSHPEYFLNVEDKDVLFKDIIRINCCAVVNMCKIALPGMVERKRGAIINISSLAANIPQPLLTVYSASKAFVDKFSLDLALEYESRGITIQSLLPGYVATKMSKIRGESLMAPSPKTYVNNAIRSLGVQGRTTGYFPHTVMSYLMNAITPQIGNMIVMNTLLNIRKRALKQKNKAKAAY</sequence>
<dbReference type="Gene3D" id="3.40.50.720">
    <property type="entry name" value="NAD(P)-binding Rossmann-like Domain"/>
    <property type="match status" value="1"/>
</dbReference>
<gene>
    <name evidence="5" type="ORF">QE152_g7540</name>
</gene>
<dbReference type="CDD" id="cd05356">
    <property type="entry name" value="17beta-HSD1_like_SDR_c"/>
    <property type="match status" value="1"/>
</dbReference>
<keyword evidence="1" id="KW-0521">NADP</keyword>
<keyword evidence="2" id="KW-0443">Lipid metabolism</keyword>
<dbReference type="FunFam" id="3.40.50.720:FF:000137">
    <property type="entry name" value="Hydroxysteroid (17-beta) dehydrogenase 3"/>
    <property type="match status" value="1"/>
</dbReference>
<dbReference type="GO" id="GO:0016491">
    <property type="term" value="F:oxidoreductase activity"/>
    <property type="evidence" value="ECO:0007669"/>
    <property type="project" value="UniProtKB-KW"/>
</dbReference>
<evidence type="ECO:0000313" key="5">
    <source>
        <dbReference type="EMBL" id="KAK9744691.1"/>
    </source>
</evidence>
<dbReference type="PRINTS" id="PR00080">
    <property type="entry name" value="SDRFAMILY"/>
</dbReference>
<dbReference type="Proteomes" id="UP001458880">
    <property type="component" value="Unassembled WGS sequence"/>
</dbReference>
<comment type="caution">
    <text evidence="5">The sequence shown here is derived from an EMBL/GenBank/DDBJ whole genome shotgun (WGS) entry which is preliminary data.</text>
</comment>
<evidence type="ECO:0000313" key="6">
    <source>
        <dbReference type="Proteomes" id="UP001458880"/>
    </source>
</evidence>
<evidence type="ECO:0000256" key="3">
    <source>
        <dbReference type="ARBA" id="ARBA00023002"/>
    </source>
</evidence>